<feature type="compositionally biased region" description="Basic and acidic residues" evidence="7">
    <location>
        <begin position="587"/>
        <end position="601"/>
    </location>
</feature>
<feature type="compositionally biased region" description="Pro residues" evidence="7">
    <location>
        <begin position="606"/>
        <end position="622"/>
    </location>
</feature>
<evidence type="ECO:0000256" key="4">
    <source>
        <dbReference type="ARBA" id="ARBA00023054"/>
    </source>
</evidence>
<evidence type="ECO:0000256" key="7">
    <source>
        <dbReference type="SAM" id="MobiDB-lite"/>
    </source>
</evidence>
<dbReference type="SUPFAM" id="SSF52540">
    <property type="entry name" value="P-loop containing nucleoside triphosphate hydrolases"/>
    <property type="match status" value="1"/>
</dbReference>
<dbReference type="NCBIfam" id="TIGR02168">
    <property type="entry name" value="SMC_prok_B"/>
    <property type="match status" value="1"/>
</dbReference>
<name>A0A426TVY4_9CHLR</name>
<dbReference type="GO" id="GO:0007059">
    <property type="term" value="P:chromosome segregation"/>
    <property type="evidence" value="ECO:0007669"/>
    <property type="project" value="UniProtKB-UniRule"/>
</dbReference>
<dbReference type="PANTHER" id="PTHR43977">
    <property type="entry name" value="STRUCTURAL MAINTENANCE OF CHROMOSOMES PROTEIN 3"/>
    <property type="match status" value="1"/>
</dbReference>
<dbReference type="GO" id="GO:0005524">
    <property type="term" value="F:ATP binding"/>
    <property type="evidence" value="ECO:0007669"/>
    <property type="project" value="UniProtKB-UniRule"/>
</dbReference>
<evidence type="ECO:0000313" key="10">
    <source>
        <dbReference type="Proteomes" id="UP000280307"/>
    </source>
</evidence>
<dbReference type="SUPFAM" id="SSF75553">
    <property type="entry name" value="Smc hinge domain"/>
    <property type="match status" value="1"/>
</dbReference>
<dbReference type="InterPro" id="IPR024704">
    <property type="entry name" value="SMC"/>
</dbReference>
<dbReference type="Pfam" id="PF06470">
    <property type="entry name" value="SMC_hinge"/>
    <property type="match status" value="1"/>
</dbReference>
<dbReference type="InterPro" id="IPR010935">
    <property type="entry name" value="SMC_hinge"/>
</dbReference>
<dbReference type="SMART" id="SM00968">
    <property type="entry name" value="SMC_hinge"/>
    <property type="match status" value="1"/>
</dbReference>
<feature type="region of interest" description="Disordered" evidence="7">
    <location>
        <begin position="353"/>
        <end position="401"/>
    </location>
</feature>
<evidence type="ECO:0000256" key="2">
    <source>
        <dbReference type="ARBA" id="ARBA00022741"/>
    </source>
</evidence>
<evidence type="ECO:0000256" key="5">
    <source>
        <dbReference type="ARBA" id="ARBA00023125"/>
    </source>
</evidence>
<feature type="binding site" evidence="6">
    <location>
        <begin position="32"/>
        <end position="39"/>
    </location>
    <ligand>
        <name>ATP</name>
        <dbReference type="ChEBI" id="CHEBI:30616"/>
    </ligand>
</feature>
<comment type="similarity">
    <text evidence="6">Belongs to the SMC family.</text>
</comment>
<dbReference type="GO" id="GO:0007062">
    <property type="term" value="P:sister chromatid cohesion"/>
    <property type="evidence" value="ECO:0007669"/>
    <property type="project" value="InterPro"/>
</dbReference>
<feature type="compositionally biased region" description="Basic and acidic residues" evidence="7">
    <location>
        <begin position="470"/>
        <end position="480"/>
    </location>
</feature>
<sequence length="1218" mass="132229">MHFKRLEIQGFKTFAARTVLEFRPGVTAVVGPNGSGKSNVADAVRWVLGEQSFATLRCKRSEELIYAGGGRRPPAGLAEVSLTLDNSDRLLPLDFDEVTLTRRATRSGESDYFINRARVRLRDLLEATAPLGGSYTIINQGLVDAALTLRPEERRRLFEDAAELSSFELRKSEAVRRLRETESNLSRVADLLAELEPRLRILKRQATQAHQYHALNEELCQVRMQYYALLWREAQALTTHTAAELTRCTAELTAARTTQAKVNADLAALRGVLRERREALGALQQQANEQQQRAAAAQRDLAVGRERSAALARRLEDLERQHDDLAQRRNQTEAQHASATTDLTQASATLAERRQALQQAEAQQASMESERHSLRQALRHAQDAALRAATGAAEQQTRSEQLAAQATRLEREASELAATLDQAAQRLAAAQAQQAQATQQLADAEAAQAQLTHAEQTVRQQLDQQRSARTHADEARAAARRQLADAEARYESLNRLARAYSGTFAGVRAAMQWAERSQRPGFALVQSIIRTPANLETAIEVALGSRLQNIVVEHWADAEAAIAELKRSGAGRATFMPLDTLRGGGKALERESGKALERESGEASLPPDPHSPSPIPHPPPPSTLGIAADLVGYEERYAAVVRQLLGRVLVVRDLATARREVRQLSGGWNIVTLGGEQVNSGGSLTGGAQVKESGALRRERELRELPAQVAAARAAVAEAEAQWASLDAAVQSQTSQLRELEGQLREGRRRLENARSALDAATRRARQAQQEQDWAKERGERIAQESATLQAQRTQVAQTLTEAQALVERSTAELDHLRVRQEAEAQAERSAQEQLNRLRSAVSAAEAHMRSGQSLVQAHAQSLALLGQQAQQLAQSRAALQNERDALLATQTSAEALHATLHAASDELRAQIAPAEAALQQDETQQSAHEAAEAAATAALRAAESAQSRAALEAQRASDRQEALLERAASEGVDVLAPTVAPADGAQAAPLQAAMETLKAKILRLGAVNPLALAEHEELAERQRFVSSQVADLQAASATLLELISELDAAMQSRFRATFTAVASEFEQSFTRLFGGGSAKLLLTNSNNSSDEGTENHNQKQIGIEIIARPPGKKQQNIALLSGGERSLTAAALLFAILKVNPSPFCILDETDAALDEANVGRFRDALSQLTSQTQFILISHNRGTIEAADTLYGVTMGDDGASKIMSLRVAEYVAEAI</sequence>
<reference evidence="9 10" key="1">
    <citation type="submission" date="2018-12" db="EMBL/GenBank/DDBJ databases">
        <title>Genome Sequence of Candidatus Viridilinea halotolerans isolated from saline sulfide-rich spring.</title>
        <authorList>
            <person name="Grouzdev D.S."/>
            <person name="Burganskaya E.I."/>
            <person name="Krutkina M.S."/>
            <person name="Sukhacheva M.V."/>
            <person name="Gorlenko V.M."/>
        </authorList>
    </citation>
    <scope>NUCLEOTIDE SEQUENCE [LARGE SCALE GENOMIC DNA]</scope>
    <source>
        <strain evidence="9">Chok-6</strain>
    </source>
</reference>
<evidence type="ECO:0000259" key="8">
    <source>
        <dbReference type="SMART" id="SM00968"/>
    </source>
</evidence>
<dbReference type="GO" id="GO:0030261">
    <property type="term" value="P:chromosome condensation"/>
    <property type="evidence" value="ECO:0007669"/>
    <property type="project" value="InterPro"/>
</dbReference>
<comment type="domain">
    <text evidence="6">Contains large globular domains required for ATP hydrolysis at each terminus and a third globular domain forming a flexible hinge near the middle of the molecule. These domains are separated by coiled-coil structures.</text>
</comment>
<dbReference type="InterPro" id="IPR003395">
    <property type="entry name" value="RecF/RecN/SMC_N"/>
</dbReference>
<comment type="caution">
    <text evidence="9">The sequence shown here is derived from an EMBL/GenBank/DDBJ whole genome shotgun (WGS) entry which is preliminary data.</text>
</comment>
<dbReference type="CDD" id="cd03278">
    <property type="entry name" value="ABC_SMC_barmotin"/>
    <property type="match status" value="1"/>
</dbReference>
<dbReference type="HAMAP" id="MF_01894">
    <property type="entry name" value="Smc_prok"/>
    <property type="match status" value="1"/>
</dbReference>
<comment type="subcellular location">
    <subcellularLocation>
        <location evidence="6">Cytoplasm</location>
    </subcellularLocation>
</comment>
<feature type="coiled-coil region" evidence="6">
    <location>
        <begin position="702"/>
        <end position="890"/>
    </location>
</feature>
<feature type="domain" description="SMC hinge" evidence="8">
    <location>
        <begin position="520"/>
        <end position="661"/>
    </location>
</feature>
<dbReference type="Pfam" id="PF02463">
    <property type="entry name" value="SMC_N"/>
    <property type="match status" value="1"/>
</dbReference>
<dbReference type="InterPro" id="IPR027417">
    <property type="entry name" value="P-loop_NTPase"/>
</dbReference>
<evidence type="ECO:0000256" key="3">
    <source>
        <dbReference type="ARBA" id="ARBA00022840"/>
    </source>
</evidence>
<proteinExistence type="inferred from homology"/>
<dbReference type="Gene3D" id="1.10.287.1490">
    <property type="match status" value="1"/>
</dbReference>
<dbReference type="GO" id="GO:0005694">
    <property type="term" value="C:chromosome"/>
    <property type="evidence" value="ECO:0007669"/>
    <property type="project" value="InterPro"/>
</dbReference>
<dbReference type="Proteomes" id="UP000280307">
    <property type="component" value="Unassembled WGS sequence"/>
</dbReference>
<dbReference type="Gene3D" id="1.20.1060.20">
    <property type="match status" value="1"/>
</dbReference>
<gene>
    <name evidence="6 9" type="primary">smc</name>
    <name evidence="9" type="ORF">EI684_15535</name>
</gene>
<protein>
    <recommendedName>
        <fullName evidence="6">Chromosome partition protein Smc</fullName>
    </recommendedName>
</protein>
<keyword evidence="4 6" id="KW-0175">Coiled coil</keyword>
<dbReference type="InterPro" id="IPR036277">
    <property type="entry name" value="SMC_hinge_sf"/>
</dbReference>
<feature type="region of interest" description="Disordered" evidence="7">
    <location>
        <begin position="920"/>
        <end position="940"/>
    </location>
</feature>
<dbReference type="GO" id="GO:0005737">
    <property type="term" value="C:cytoplasm"/>
    <property type="evidence" value="ECO:0007669"/>
    <property type="project" value="UniProtKB-SubCell"/>
</dbReference>
<organism evidence="9 10">
    <name type="scientific">Candidatus Viridilinea halotolerans</name>
    <dbReference type="NCBI Taxonomy" id="2491704"/>
    <lineage>
        <taxon>Bacteria</taxon>
        <taxon>Bacillati</taxon>
        <taxon>Chloroflexota</taxon>
        <taxon>Chloroflexia</taxon>
        <taxon>Chloroflexales</taxon>
        <taxon>Chloroflexineae</taxon>
        <taxon>Oscillochloridaceae</taxon>
        <taxon>Candidatus Viridilinea</taxon>
    </lineage>
</organism>
<comment type="caution">
    <text evidence="6">Lacks conserved residue(s) required for the propagation of feature annotation.</text>
</comment>
<feature type="compositionally biased region" description="Low complexity" evidence="7">
    <location>
        <begin position="356"/>
        <end position="365"/>
    </location>
</feature>
<keyword evidence="5 6" id="KW-0238">DNA-binding</keyword>
<dbReference type="InterPro" id="IPR011890">
    <property type="entry name" value="SMC_prok"/>
</dbReference>
<evidence type="ECO:0000256" key="6">
    <source>
        <dbReference type="HAMAP-Rule" id="MF_01894"/>
    </source>
</evidence>
<dbReference type="Gene3D" id="3.40.50.300">
    <property type="entry name" value="P-loop containing nucleotide triphosphate hydrolases"/>
    <property type="match status" value="2"/>
</dbReference>
<dbReference type="GO" id="GO:0006260">
    <property type="term" value="P:DNA replication"/>
    <property type="evidence" value="ECO:0007669"/>
    <property type="project" value="UniProtKB-UniRule"/>
</dbReference>
<dbReference type="GO" id="GO:0003677">
    <property type="term" value="F:DNA binding"/>
    <property type="evidence" value="ECO:0007669"/>
    <property type="project" value="UniProtKB-UniRule"/>
</dbReference>
<dbReference type="Gene3D" id="3.30.70.1620">
    <property type="match status" value="1"/>
</dbReference>
<keyword evidence="2 6" id="KW-0547">Nucleotide-binding</keyword>
<feature type="region of interest" description="Disordered" evidence="7">
    <location>
        <begin position="583"/>
        <end position="623"/>
    </location>
</feature>
<dbReference type="GO" id="GO:0016887">
    <property type="term" value="F:ATP hydrolysis activity"/>
    <property type="evidence" value="ECO:0007669"/>
    <property type="project" value="InterPro"/>
</dbReference>
<keyword evidence="3 6" id="KW-0067">ATP-binding</keyword>
<dbReference type="EMBL" id="RSAS01000628">
    <property type="protein sequence ID" value="RRR69482.1"/>
    <property type="molecule type" value="Genomic_DNA"/>
</dbReference>
<feature type="region of interest" description="Disordered" evidence="7">
    <location>
        <begin position="461"/>
        <end position="480"/>
    </location>
</feature>
<evidence type="ECO:0000256" key="1">
    <source>
        <dbReference type="ARBA" id="ARBA00022490"/>
    </source>
</evidence>
<feature type="compositionally biased region" description="Low complexity" evidence="7">
    <location>
        <begin position="924"/>
        <end position="940"/>
    </location>
</feature>
<dbReference type="AlphaFoldDB" id="A0A426TVY4"/>
<accession>A0A426TVY4</accession>
<comment type="subunit">
    <text evidence="6">Homodimer.</text>
</comment>
<dbReference type="PIRSF" id="PIRSF005719">
    <property type="entry name" value="SMC"/>
    <property type="match status" value="1"/>
</dbReference>
<comment type="function">
    <text evidence="6">Required for chromosome condensation and partitioning.</text>
</comment>
<evidence type="ECO:0000313" key="9">
    <source>
        <dbReference type="EMBL" id="RRR69482.1"/>
    </source>
</evidence>
<keyword evidence="1 6" id="KW-0963">Cytoplasm</keyword>